<keyword evidence="2" id="KW-0813">Transport</keyword>
<name>A0A9Q1QHN3_9CARY</name>
<feature type="signal peptide" evidence="6">
    <location>
        <begin position="1"/>
        <end position="24"/>
    </location>
</feature>
<feature type="domain" description="DOMON" evidence="7">
    <location>
        <begin position="45"/>
        <end position="161"/>
    </location>
</feature>
<dbReference type="GO" id="GO:0016020">
    <property type="term" value="C:membrane"/>
    <property type="evidence" value="ECO:0007669"/>
    <property type="project" value="UniProtKB-SubCell"/>
</dbReference>
<protein>
    <recommendedName>
        <fullName evidence="7">DOMON domain-containing protein</fullName>
    </recommendedName>
</protein>
<dbReference type="PANTHER" id="PTHR23130">
    <property type="entry name" value="CYTOCHROME B561 AND DOMON DOMAIN-CONTAINING PROTEIN"/>
    <property type="match status" value="1"/>
</dbReference>
<evidence type="ECO:0000256" key="3">
    <source>
        <dbReference type="ARBA" id="ARBA00022729"/>
    </source>
</evidence>
<proteinExistence type="predicted"/>
<dbReference type="InterPro" id="IPR005018">
    <property type="entry name" value="DOMON_domain"/>
</dbReference>
<dbReference type="PROSITE" id="PS51257">
    <property type="entry name" value="PROKAR_LIPOPROTEIN"/>
    <property type="match status" value="1"/>
</dbReference>
<dbReference type="Proteomes" id="UP001153076">
    <property type="component" value="Unassembled WGS sequence"/>
</dbReference>
<evidence type="ECO:0000256" key="4">
    <source>
        <dbReference type="ARBA" id="ARBA00022982"/>
    </source>
</evidence>
<evidence type="ECO:0000259" key="7">
    <source>
        <dbReference type="PROSITE" id="PS50836"/>
    </source>
</evidence>
<dbReference type="PROSITE" id="PS50836">
    <property type="entry name" value="DOMON"/>
    <property type="match status" value="1"/>
</dbReference>
<comment type="subcellular location">
    <subcellularLocation>
        <location evidence="1">Membrane</location>
    </subcellularLocation>
</comment>
<keyword evidence="9" id="KW-1185">Reference proteome</keyword>
<evidence type="ECO:0000313" key="8">
    <source>
        <dbReference type="EMBL" id="KAJ8442933.1"/>
    </source>
</evidence>
<evidence type="ECO:0000313" key="9">
    <source>
        <dbReference type="Proteomes" id="UP001153076"/>
    </source>
</evidence>
<sequence>MAMSKPIMMISIFASVFFISSAQSCKNYTFSNDTNFESCKDLPVLEAHLHWNYDQSQKTIHVAYRAKQNPKGWIAWGINPTDSSMIGTQALVAFQDAKGKMKAYSTQITSYVPLMEPGPLSFPVSKLSAEYVDNEMIITAVLGPLMSNLTAYNAGNSVSDGIPEPHPFLEPNLTSLEMLDFLSV</sequence>
<evidence type="ECO:0000256" key="2">
    <source>
        <dbReference type="ARBA" id="ARBA00022448"/>
    </source>
</evidence>
<keyword evidence="5" id="KW-0472">Membrane</keyword>
<evidence type="ECO:0000256" key="1">
    <source>
        <dbReference type="ARBA" id="ARBA00004370"/>
    </source>
</evidence>
<reference evidence="8" key="1">
    <citation type="submission" date="2022-04" db="EMBL/GenBank/DDBJ databases">
        <title>Carnegiea gigantea Genome sequencing and assembly v2.</title>
        <authorList>
            <person name="Copetti D."/>
            <person name="Sanderson M.J."/>
            <person name="Burquez A."/>
            <person name="Wojciechowski M.F."/>
        </authorList>
    </citation>
    <scope>NUCLEOTIDE SEQUENCE</scope>
    <source>
        <strain evidence="8">SGP5-SGP5p</strain>
        <tissue evidence="8">Aerial part</tissue>
    </source>
</reference>
<organism evidence="8 9">
    <name type="scientific">Carnegiea gigantea</name>
    <dbReference type="NCBI Taxonomy" id="171969"/>
    <lineage>
        <taxon>Eukaryota</taxon>
        <taxon>Viridiplantae</taxon>
        <taxon>Streptophyta</taxon>
        <taxon>Embryophyta</taxon>
        <taxon>Tracheophyta</taxon>
        <taxon>Spermatophyta</taxon>
        <taxon>Magnoliopsida</taxon>
        <taxon>eudicotyledons</taxon>
        <taxon>Gunneridae</taxon>
        <taxon>Pentapetalae</taxon>
        <taxon>Caryophyllales</taxon>
        <taxon>Cactineae</taxon>
        <taxon>Cactaceae</taxon>
        <taxon>Cactoideae</taxon>
        <taxon>Echinocereeae</taxon>
        <taxon>Carnegiea</taxon>
    </lineage>
</organism>
<accession>A0A9Q1QHN3</accession>
<gene>
    <name evidence="8" type="ORF">Cgig2_022299</name>
</gene>
<dbReference type="InterPro" id="IPR045265">
    <property type="entry name" value="AIR12_DOMON"/>
</dbReference>
<keyword evidence="3 6" id="KW-0732">Signal</keyword>
<evidence type="ECO:0000256" key="6">
    <source>
        <dbReference type="SAM" id="SignalP"/>
    </source>
</evidence>
<feature type="chain" id="PRO_5040250106" description="DOMON domain-containing protein" evidence="6">
    <location>
        <begin position="25"/>
        <end position="184"/>
    </location>
</feature>
<dbReference type="OrthoDB" id="19261at2759"/>
<dbReference type="Pfam" id="PF04526">
    <property type="entry name" value="DUF568"/>
    <property type="match status" value="1"/>
</dbReference>
<dbReference type="PANTHER" id="PTHR23130:SF159">
    <property type="entry name" value="OS08G0335600 PROTEIN"/>
    <property type="match status" value="1"/>
</dbReference>
<dbReference type="AlphaFoldDB" id="A0A9Q1QHN3"/>
<keyword evidence="4" id="KW-0249">Electron transport</keyword>
<dbReference type="EMBL" id="JAKOGI010000132">
    <property type="protein sequence ID" value="KAJ8442933.1"/>
    <property type="molecule type" value="Genomic_DNA"/>
</dbReference>
<evidence type="ECO:0000256" key="5">
    <source>
        <dbReference type="ARBA" id="ARBA00023136"/>
    </source>
</evidence>
<dbReference type="CDD" id="cd09629">
    <property type="entry name" value="DOMON_CIL1_like"/>
    <property type="match status" value="1"/>
</dbReference>
<comment type="caution">
    <text evidence="8">The sequence shown here is derived from an EMBL/GenBank/DDBJ whole genome shotgun (WGS) entry which is preliminary data.</text>
</comment>